<dbReference type="AlphaFoldDB" id="A0A841BG57"/>
<protein>
    <submittedName>
        <fullName evidence="3">Glycine/D-amino acid oxidase-like deaminating enzyme</fullName>
    </submittedName>
</protein>
<dbReference type="PANTHER" id="PTHR13847:SF287">
    <property type="entry name" value="FAD-DEPENDENT OXIDOREDUCTASE DOMAIN-CONTAINING PROTEIN 1"/>
    <property type="match status" value="1"/>
</dbReference>
<dbReference type="EMBL" id="JACHMX010000001">
    <property type="protein sequence ID" value="MBB5857818.1"/>
    <property type="molecule type" value="Genomic_DNA"/>
</dbReference>
<keyword evidence="4" id="KW-1185">Reference proteome</keyword>
<dbReference type="RefSeq" id="WP_184904250.1">
    <property type="nucleotide sequence ID" value="NZ_JACHMX010000001.1"/>
</dbReference>
<dbReference type="SUPFAM" id="SSF54373">
    <property type="entry name" value="FAD-linked reductases, C-terminal domain"/>
    <property type="match status" value="1"/>
</dbReference>
<proteinExistence type="predicted"/>
<dbReference type="Proteomes" id="UP000580861">
    <property type="component" value="Unassembled WGS sequence"/>
</dbReference>
<comment type="caution">
    <text evidence="3">The sequence shown here is derived from an EMBL/GenBank/DDBJ whole genome shotgun (WGS) entry which is preliminary data.</text>
</comment>
<evidence type="ECO:0000313" key="4">
    <source>
        <dbReference type="Proteomes" id="UP000580861"/>
    </source>
</evidence>
<evidence type="ECO:0000256" key="1">
    <source>
        <dbReference type="ARBA" id="ARBA00023002"/>
    </source>
</evidence>
<name>A0A841BG57_9PSEU</name>
<reference evidence="3 4" key="1">
    <citation type="submission" date="2020-08" db="EMBL/GenBank/DDBJ databases">
        <title>Sequencing the genomes of 1000 actinobacteria strains.</title>
        <authorList>
            <person name="Klenk H.-P."/>
        </authorList>
    </citation>
    <scope>NUCLEOTIDE SEQUENCE [LARGE SCALE GENOMIC DNA]</scope>
    <source>
        <strain evidence="3 4">DSM 45272</strain>
    </source>
</reference>
<accession>A0A841BG57</accession>
<dbReference type="PROSITE" id="PS51257">
    <property type="entry name" value="PROKAR_LIPOPROTEIN"/>
    <property type="match status" value="1"/>
</dbReference>
<dbReference type="InterPro" id="IPR036188">
    <property type="entry name" value="FAD/NAD-bd_sf"/>
</dbReference>
<dbReference type="Pfam" id="PF01266">
    <property type="entry name" value="DAO"/>
    <property type="match status" value="1"/>
</dbReference>
<dbReference type="GO" id="GO:0005737">
    <property type="term" value="C:cytoplasm"/>
    <property type="evidence" value="ECO:0007669"/>
    <property type="project" value="TreeGrafter"/>
</dbReference>
<dbReference type="PANTHER" id="PTHR13847">
    <property type="entry name" value="SARCOSINE DEHYDROGENASE-RELATED"/>
    <property type="match status" value="1"/>
</dbReference>
<gene>
    <name evidence="3" type="ORF">HDA45_007905</name>
</gene>
<dbReference type="InterPro" id="IPR006076">
    <property type="entry name" value="FAD-dep_OxRdtase"/>
</dbReference>
<dbReference type="GO" id="GO:0016491">
    <property type="term" value="F:oxidoreductase activity"/>
    <property type="evidence" value="ECO:0007669"/>
    <property type="project" value="UniProtKB-KW"/>
</dbReference>
<dbReference type="Gene3D" id="3.50.50.60">
    <property type="entry name" value="FAD/NAD(P)-binding domain"/>
    <property type="match status" value="1"/>
</dbReference>
<dbReference type="Gene3D" id="3.30.9.10">
    <property type="entry name" value="D-Amino Acid Oxidase, subunit A, domain 2"/>
    <property type="match status" value="1"/>
</dbReference>
<evidence type="ECO:0000259" key="2">
    <source>
        <dbReference type="Pfam" id="PF01266"/>
    </source>
</evidence>
<evidence type="ECO:0000313" key="3">
    <source>
        <dbReference type="EMBL" id="MBB5857818.1"/>
    </source>
</evidence>
<organism evidence="3 4">
    <name type="scientific">Amycolatopsis umgeniensis</name>
    <dbReference type="NCBI Taxonomy" id="336628"/>
    <lineage>
        <taxon>Bacteria</taxon>
        <taxon>Bacillati</taxon>
        <taxon>Actinomycetota</taxon>
        <taxon>Actinomycetes</taxon>
        <taxon>Pseudonocardiales</taxon>
        <taxon>Pseudonocardiaceae</taxon>
        <taxon>Amycolatopsis</taxon>
    </lineage>
</organism>
<sequence length="390" mass="40378">MNRTRAVVLGAGIVGAACARELSLSGFDVVVVDRGRPAGGTTSHGEGNVLVSDKGPGAELELAKLSARLWPRVVAEIADEDARAASAIEYDPKGGIVVATTEDGARALTSFAGTQTGVRAEPLSPQELADAEPALTREVTAAFHYPEDAQVQPAGAALALLGSALRHGARLRSDTEVLGASVRSGRITGVRVPGEVIEADIVVNAAGPWAGQVSALLGAPIAIRPRRGEVLVTTPMPGVIRHKVYDADYVGAVGADSGELQTSAVVESTWGGSVLIGSSRRRVEFDDAIRPDVLSAIAVKALRLFPSLADVAVMRAYGGFRPYVDDHLPVLGEDPRLGNLWHTTGHEGAGIGLSVGTALLLRELLTGTEPAMPVDEFTPARPAVLAEVAA</sequence>
<feature type="domain" description="FAD dependent oxidoreductase" evidence="2">
    <location>
        <begin position="6"/>
        <end position="364"/>
    </location>
</feature>
<dbReference type="SUPFAM" id="SSF51905">
    <property type="entry name" value="FAD/NAD(P)-binding domain"/>
    <property type="match status" value="1"/>
</dbReference>
<keyword evidence="1" id="KW-0560">Oxidoreductase</keyword>